<name>D3PAW1_DEFDS</name>
<reference evidence="8 9" key="1">
    <citation type="journal article" date="2010" name="DNA Res.">
        <title>Bacterial lifestyle in a deep-sea hydrothermal vent chimney revealed by the genome sequence of the thermophilic bacterium Deferribacter desulfuricans SSM1.</title>
        <authorList>
            <person name="Takaki Y."/>
            <person name="Shimamura S."/>
            <person name="Nakagawa S."/>
            <person name="Fukuhara Y."/>
            <person name="Horikawa H."/>
            <person name="Ankai A."/>
            <person name="Harada T."/>
            <person name="Hosoyama A."/>
            <person name="Oguchi A."/>
            <person name="Fukui S."/>
            <person name="Fujita N."/>
            <person name="Takami H."/>
            <person name="Takai K."/>
        </authorList>
    </citation>
    <scope>NUCLEOTIDE SEQUENCE [LARGE SCALE GENOMIC DNA]</scope>
    <source>
        <strain evidence="9">DSM 14783 / JCM 11476 / NBRC 101012 / SSM1</strain>
    </source>
</reference>
<protein>
    <submittedName>
        <fullName evidence="8">Methylated-DNA--[protein]-cysteine S-methyltransferase</fullName>
        <ecNumber evidence="8">2.1.1.63</ecNumber>
    </submittedName>
</protein>
<keyword evidence="2 8" id="KW-0489">Methyltransferase</keyword>
<dbReference type="SUPFAM" id="SSF46767">
    <property type="entry name" value="Methylated DNA-protein cysteine methyltransferase, C-terminal domain"/>
    <property type="match status" value="1"/>
</dbReference>
<evidence type="ECO:0000259" key="7">
    <source>
        <dbReference type="Pfam" id="PF01035"/>
    </source>
</evidence>
<dbReference type="RefSeq" id="WP_013006982.1">
    <property type="nucleotide sequence ID" value="NC_013939.1"/>
</dbReference>
<keyword evidence="4" id="KW-0227">DNA damage</keyword>
<dbReference type="NCBIfam" id="TIGR00589">
    <property type="entry name" value="ogt"/>
    <property type="match status" value="1"/>
</dbReference>
<sequence length="150" mass="17211">MSVIRITDFFSAEVSFDKTVEKIIKVKILFGDYDNYETEKLPADIVRYFKKYPFENIDVFSLVETEKINSTFLKIYKNLLDVSYGKTITYGELAEKSGIKNGARVVGNAMAKNNYPLIIPCHRVVAKNGLGGFYYGLDNKQKLLNWERSL</sequence>
<keyword evidence="9" id="KW-1185">Reference proteome</keyword>
<evidence type="ECO:0000313" key="9">
    <source>
        <dbReference type="Proteomes" id="UP000001520"/>
    </source>
</evidence>
<comment type="catalytic activity">
    <reaction evidence="6">
        <text>a 6-O-methyl-2'-deoxyguanosine in DNA + L-cysteinyl-[protein] = S-methyl-L-cysteinyl-[protein] + a 2'-deoxyguanosine in DNA</text>
        <dbReference type="Rhea" id="RHEA:24000"/>
        <dbReference type="Rhea" id="RHEA-COMP:10131"/>
        <dbReference type="Rhea" id="RHEA-COMP:10132"/>
        <dbReference type="Rhea" id="RHEA-COMP:11367"/>
        <dbReference type="Rhea" id="RHEA-COMP:11368"/>
        <dbReference type="ChEBI" id="CHEBI:29950"/>
        <dbReference type="ChEBI" id="CHEBI:82612"/>
        <dbReference type="ChEBI" id="CHEBI:85445"/>
        <dbReference type="ChEBI" id="CHEBI:85448"/>
        <dbReference type="EC" id="2.1.1.63"/>
    </reaction>
</comment>
<dbReference type="GO" id="GO:0032259">
    <property type="term" value="P:methylation"/>
    <property type="evidence" value="ECO:0007669"/>
    <property type="project" value="UniProtKB-KW"/>
</dbReference>
<evidence type="ECO:0000256" key="5">
    <source>
        <dbReference type="ARBA" id="ARBA00023204"/>
    </source>
</evidence>
<dbReference type="PROSITE" id="PS00374">
    <property type="entry name" value="MGMT"/>
    <property type="match status" value="1"/>
</dbReference>
<dbReference type="InterPro" id="IPR001497">
    <property type="entry name" value="MethylDNA_cys_MeTrfase_AS"/>
</dbReference>
<dbReference type="InterPro" id="IPR014048">
    <property type="entry name" value="MethylDNA_cys_MeTrfase_DNA-bd"/>
</dbReference>
<dbReference type="CDD" id="cd06445">
    <property type="entry name" value="ATase"/>
    <property type="match status" value="1"/>
</dbReference>
<comment type="catalytic activity">
    <reaction evidence="1">
        <text>a 4-O-methyl-thymidine in DNA + L-cysteinyl-[protein] = a thymidine in DNA + S-methyl-L-cysteinyl-[protein]</text>
        <dbReference type="Rhea" id="RHEA:53428"/>
        <dbReference type="Rhea" id="RHEA-COMP:10131"/>
        <dbReference type="Rhea" id="RHEA-COMP:10132"/>
        <dbReference type="Rhea" id="RHEA-COMP:13555"/>
        <dbReference type="Rhea" id="RHEA-COMP:13556"/>
        <dbReference type="ChEBI" id="CHEBI:29950"/>
        <dbReference type="ChEBI" id="CHEBI:82612"/>
        <dbReference type="ChEBI" id="CHEBI:137386"/>
        <dbReference type="ChEBI" id="CHEBI:137387"/>
        <dbReference type="EC" id="2.1.1.63"/>
    </reaction>
</comment>
<evidence type="ECO:0000256" key="2">
    <source>
        <dbReference type="ARBA" id="ARBA00022603"/>
    </source>
</evidence>
<dbReference type="Proteomes" id="UP000001520">
    <property type="component" value="Chromosome"/>
</dbReference>
<evidence type="ECO:0000313" key="8">
    <source>
        <dbReference type="EMBL" id="BAI79734.1"/>
    </source>
</evidence>
<organism evidence="8 9">
    <name type="scientific">Deferribacter desulfuricans (strain DSM 14783 / JCM 11476 / NBRC 101012 / SSM1)</name>
    <dbReference type="NCBI Taxonomy" id="639282"/>
    <lineage>
        <taxon>Bacteria</taxon>
        <taxon>Pseudomonadati</taxon>
        <taxon>Deferribacterota</taxon>
        <taxon>Deferribacteres</taxon>
        <taxon>Deferribacterales</taxon>
        <taxon>Deferribacteraceae</taxon>
        <taxon>Deferribacter</taxon>
    </lineage>
</organism>
<dbReference type="STRING" id="639282.DEFDS_0223"/>
<accession>D3PAW1</accession>
<dbReference type="KEGG" id="ddf:DEFDS_0223"/>
<dbReference type="EMBL" id="AP011529">
    <property type="protein sequence ID" value="BAI79734.1"/>
    <property type="molecule type" value="Genomic_DNA"/>
</dbReference>
<evidence type="ECO:0000256" key="3">
    <source>
        <dbReference type="ARBA" id="ARBA00022679"/>
    </source>
</evidence>
<evidence type="ECO:0000256" key="4">
    <source>
        <dbReference type="ARBA" id="ARBA00022763"/>
    </source>
</evidence>
<dbReference type="eggNOG" id="COG0350">
    <property type="taxonomic scope" value="Bacteria"/>
</dbReference>
<gene>
    <name evidence="8" type="ordered locus">DEFDS_0223</name>
</gene>
<feature type="domain" description="Methylated-DNA-[protein]-cysteine S-methyltransferase DNA binding" evidence="7">
    <location>
        <begin position="73"/>
        <end position="148"/>
    </location>
</feature>
<dbReference type="AlphaFoldDB" id="D3PAW1"/>
<dbReference type="PANTHER" id="PTHR10815">
    <property type="entry name" value="METHYLATED-DNA--PROTEIN-CYSTEINE METHYLTRANSFERASE"/>
    <property type="match status" value="1"/>
</dbReference>
<dbReference type="InterPro" id="IPR036217">
    <property type="entry name" value="MethylDNA_cys_MeTrfase_DNAb"/>
</dbReference>
<dbReference type="EC" id="2.1.1.63" evidence="8"/>
<dbReference type="GO" id="GO:0006281">
    <property type="term" value="P:DNA repair"/>
    <property type="evidence" value="ECO:0007669"/>
    <property type="project" value="UniProtKB-KW"/>
</dbReference>
<proteinExistence type="predicted"/>
<dbReference type="Pfam" id="PF01035">
    <property type="entry name" value="DNA_binding_1"/>
    <property type="match status" value="1"/>
</dbReference>
<dbReference type="PANTHER" id="PTHR10815:SF13">
    <property type="entry name" value="METHYLATED-DNA--PROTEIN-CYSTEINE METHYLTRANSFERASE"/>
    <property type="match status" value="1"/>
</dbReference>
<keyword evidence="3 8" id="KW-0808">Transferase</keyword>
<dbReference type="HOGENOM" id="CLU_000445_52_2_0"/>
<keyword evidence="5" id="KW-0234">DNA repair</keyword>
<dbReference type="Gene3D" id="1.10.10.10">
    <property type="entry name" value="Winged helix-like DNA-binding domain superfamily/Winged helix DNA-binding domain"/>
    <property type="match status" value="1"/>
</dbReference>
<dbReference type="GO" id="GO:0003908">
    <property type="term" value="F:methylated-DNA-[protein]-cysteine S-methyltransferase activity"/>
    <property type="evidence" value="ECO:0007669"/>
    <property type="project" value="UniProtKB-EC"/>
</dbReference>
<evidence type="ECO:0000256" key="6">
    <source>
        <dbReference type="ARBA" id="ARBA00049348"/>
    </source>
</evidence>
<dbReference type="InterPro" id="IPR036388">
    <property type="entry name" value="WH-like_DNA-bd_sf"/>
</dbReference>
<evidence type="ECO:0000256" key="1">
    <source>
        <dbReference type="ARBA" id="ARBA00001286"/>
    </source>
</evidence>